<evidence type="ECO:0000313" key="3">
    <source>
        <dbReference type="Proteomes" id="UP001596087"/>
    </source>
</evidence>
<dbReference type="RefSeq" id="WP_378593687.1">
    <property type="nucleotide sequence ID" value="NZ_JBHSKD010000028.1"/>
</dbReference>
<organism evidence="2 3">
    <name type="scientific">Nocardioides taihuensis</name>
    <dbReference type="NCBI Taxonomy" id="1835606"/>
    <lineage>
        <taxon>Bacteria</taxon>
        <taxon>Bacillati</taxon>
        <taxon>Actinomycetota</taxon>
        <taxon>Actinomycetes</taxon>
        <taxon>Propionibacteriales</taxon>
        <taxon>Nocardioidaceae</taxon>
        <taxon>Nocardioides</taxon>
    </lineage>
</organism>
<protein>
    <submittedName>
        <fullName evidence="2">DUF6011 domain-containing protein</fullName>
    </submittedName>
</protein>
<keyword evidence="3" id="KW-1185">Reference proteome</keyword>
<gene>
    <name evidence="2" type="ORF">ACFPGP_22560</name>
</gene>
<name>A0ABW0BQW7_9ACTN</name>
<proteinExistence type="predicted"/>
<dbReference type="Pfam" id="PF19474">
    <property type="entry name" value="DUF6011"/>
    <property type="match status" value="1"/>
</dbReference>
<feature type="region of interest" description="Disordered" evidence="1">
    <location>
        <begin position="250"/>
        <end position="280"/>
    </location>
</feature>
<dbReference type="Proteomes" id="UP001596087">
    <property type="component" value="Unassembled WGS sequence"/>
</dbReference>
<reference evidence="3" key="1">
    <citation type="journal article" date="2019" name="Int. J. Syst. Evol. Microbiol.">
        <title>The Global Catalogue of Microorganisms (GCM) 10K type strain sequencing project: providing services to taxonomists for standard genome sequencing and annotation.</title>
        <authorList>
            <consortium name="The Broad Institute Genomics Platform"/>
            <consortium name="The Broad Institute Genome Sequencing Center for Infectious Disease"/>
            <person name="Wu L."/>
            <person name="Ma J."/>
        </authorList>
    </citation>
    <scope>NUCLEOTIDE SEQUENCE [LARGE SCALE GENOMIC DNA]</scope>
    <source>
        <strain evidence="3">DFY41</strain>
    </source>
</reference>
<sequence length="293" mass="32298">MNPVDSVIKERGAALDEDSSLFRTAVDIATRQPDLDPRMFQIRVANAGGVEKRAVQRLLENRKDVFTIGPGRASKSSVRLRPEWRPSSGQWNVIRSRFRDGRTTTAILHFPAGRRLIPPVVTIDRVAHDDELEAWVTIRVQEALLWARWSTGACCPKGTWSLGLPLDPAPTNGMPGQEGLLCWRTASVVAATQYLQRILIEDLRLSPENMTVSYRIRSAMIGGATNGGARRRKRPGKWCSECGQPLTTPASIRAGMGPTCSHRARHGGSREGSRGDTALGPSEWQQSIAAVWE</sequence>
<evidence type="ECO:0000313" key="2">
    <source>
        <dbReference type="EMBL" id="MFC5179475.1"/>
    </source>
</evidence>
<comment type="caution">
    <text evidence="2">The sequence shown here is derived from an EMBL/GenBank/DDBJ whole genome shotgun (WGS) entry which is preliminary data.</text>
</comment>
<dbReference type="EMBL" id="JBHSKD010000028">
    <property type="protein sequence ID" value="MFC5179475.1"/>
    <property type="molecule type" value="Genomic_DNA"/>
</dbReference>
<accession>A0ABW0BQW7</accession>
<evidence type="ECO:0000256" key="1">
    <source>
        <dbReference type="SAM" id="MobiDB-lite"/>
    </source>
</evidence>
<dbReference type="InterPro" id="IPR046053">
    <property type="entry name" value="DUF6011"/>
</dbReference>